<sequence length="55" mass="6309">MIDNDNAHAIDISVYRRRRQLMHIRHSRTTRKDGIAKTALQTATQPTIKFAASTM</sequence>
<gene>
    <name evidence="1" type="ORF">M404DRAFT_995742</name>
</gene>
<protein>
    <submittedName>
        <fullName evidence="1">Uncharacterized protein</fullName>
    </submittedName>
</protein>
<keyword evidence="2" id="KW-1185">Reference proteome</keyword>
<organism evidence="1 2">
    <name type="scientific">Pisolithus tinctorius Marx 270</name>
    <dbReference type="NCBI Taxonomy" id="870435"/>
    <lineage>
        <taxon>Eukaryota</taxon>
        <taxon>Fungi</taxon>
        <taxon>Dikarya</taxon>
        <taxon>Basidiomycota</taxon>
        <taxon>Agaricomycotina</taxon>
        <taxon>Agaricomycetes</taxon>
        <taxon>Agaricomycetidae</taxon>
        <taxon>Boletales</taxon>
        <taxon>Sclerodermatineae</taxon>
        <taxon>Pisolithaceae</taxon>
        <taxon>Pisolithus</taxon>
    </lineage>
</organism>
<reference evidence="2" key="2">
    <citation type="submission" date="2015-01" db="EMBL/GenBank/DDBJ databases">
        <title>Evolutionary Origins and Diversification of the Mycorrhizal Mutualists.</title>
        <authorList>
            <consortium name="DOE Joint Genome Institute"/>
            <consortium name="Mycorrhizal Genomics Consortium"/>
            <person name="Kohler A."/>
            <person name="Kuo A."/>
            <person name="Nagy L.G."/>
            <person name="Floudas D."/>
            <person name="Copeland A."/>
            <person name="Barry K.W."/>
            <person name="Cichocki N."/>
            <person name="Veneault-Fourrey C."/>
            <person name="LaButti K."/>
            <person name="Lindquist E.A."/>
            <person name="Lipzen A."/>
            <person name="Lundell T."/>
            <person name="Morin E."/>
            <person name="Murat C."/>
            <person name="Riley R."/>
            <person name="Ohm R."/>
            <person name="Sun H."/>
            <person name="Tunlid A."/>
            <person name="Henrissat B."/>
            <person name="Grigoriev I.V."/>
            <person name="Hibbett D.S."/>
            <person name="Martin F."/>
        </authorList>
    </citation>
    <scope>NUCLEOTIDE SEQUENCE [LARGE SCALE GENOMIC DNA]</scope>
    <source>
        <strain evidence="2">Marx 270</strain>
    </source>
</reference>
<accession>A0A0C3JMV3</accession>
<evidence type="ECO:0000313" key="2">
    <source>
        <dbReference type="Proteomes" id="UP000054217"/>
    </source>
</evidence>
<reference evidence="1 2" key="1">
    <citation type="submission" date="2014-04" db="EMBL/GenBank/DDBJ databases">
        <authorList>
            <consortium name="DOE Joint Genome Institute"/>
            <person name="Kuo A."/>
            <person name="Kohler A."/>
            <person name="Costa M.D."/>
            <person name="Nagy L.G."/>
            <person name="Floudas D."/>
            <person name="Copeland A."/>
            <person name="Barry K.W."/>
            <person name="Cichocki N."/>
            <person name="Veneault-Fourrey C."/>
            <person name="LaButti K."/>
            <person name="Lindquist E.A."/>
            <person name="Lipzen A."/>
            <person name="Lundell T."/>
            <person name="Morin E."/>
            <person name="Murat C."/>
            <person name="Sun H."/>
            <person name="Tunlid A."/>
            <person name="Henrissat B."/>
            <person name="Grigoriev I.V."/>
            <person name="Hibbett D.S."/>
            <person name="Martin F."/>
            <person name="Nordberg H.P."/>
            <person name="Cantor M.N."/>
            <person name="Hua S.X."/>
        </authorList>
    </citation>
    <scope>NUCLEOTIDE SEQUENCE [LARGE SCALE GENOMIC DNA]</scope>
    <source>
        <strain evidence="1 2">Marx 270</strain>
    </source>
</reference>
<dbReference type="AlphaFoldDB" id="A0A0C3JMV3"/>
<dbReference type="HOGENOM" id="CLU_3033399_0_0_1"/>
<name>A0A0C3JMV3_PISTI</name>
<proteinExistence type="predicted"/>
<evidence type="ECO:0000313" key="1">
    <source>
        <dbReference type="EMBL" id="KIO10538.1"/>
    </source>
</evidence>
<dbReference type="Proteomes" id="UP000054217">
    <property type="component" value="Unassembled WGS sequence"/>
</dbReference>
<dbReference type="EMBL" id="KN831952">
    <property type="protein sequence ID" value="KIO10538.1"/>
    <property type="molecule type" value="Genomic_DNA"/>
</dbReference>
<dbReference type="InParanoid" id="A0A0C3JMV3"/>